<evidence type="ECO:0000259" key="2">
    <source>
        <dbReference type="Pfam" id="PF00789"/>
    </source>
</evidence>
<evidence type="ECO:0000313" key="4">
    <source>
        <dbReference type="EMBL" id="RKF61812.1"/>
    </source>
</evidence>
<dbReference type="Proteomes" id="UP000285405">
    <property type="component" value="Unassembled WGS sequence"/>
</dbReference>
<dbReference type="PANTHER" id="PTHR46467">
    <property type="entry name" value="TETHER CONTAINING UBX DOMAIN FOR GLUT4"/>
    <property type="match status" value="1"/>
</dbReference>
<dbReference type="InterPro" id="IPR029071">
    <property type="entry name" value="Ubiquitin-like_domsf"/>
</dbReference>
<dbReference type="SUPFAM" id="SSF54236">
    <property type="entry name" value="Ubiquitin-like"/>
    <property type="match status" value="2"/>
</dbReference>
<dbReference type="CDD" id="cd16105">
    <property type="entry name" value="Ubl_ASPSCR1_like"/>
    <property type="match status" value="1"/>
</dbReference>
<dbReference type="InterPro" id="IPR001012">
    <property type="entry name" value="UBX_dom"/>
</dbReference>
<feature type="domain" description="UBX" evidence="2">
    <location>
        <begin position="349"/>
        <end position="422"/>
    </location>
</feature>
<feature type="region of interest" description="Disordered" evidence="1">
    <location>
        <begin position="219"/>
        <end position="243"/>
    </location>
</feature>
<gene>
    <name evidence="4" type="ORF">GcC1_152006</name>
</gene>
<organism evidence="4 5">
    <name type="scientific">Golovinomyces cichoracearum</name>
    <dbReference type="NCBI Taxonomy" id="62708"/>
    <lineage>
        <taxon>Eukaryota</taxon>
        <taxon>Fungi</taxon>
        <taxon>Dikarya</taxon>
        <taxon>Ascomycota</taxon>
        <taxon>Pezizomycotina</taxon>
        <taxon>Leotiomycetes</taxon>
        <taxon>Erysiphales</taxon>
        <taxon>Erysiphaceae</taxon>
        <taxon>Golovinomyces</taxon>
    </lineage>
</organism>
<dbReference type="GO" id="GO:0005737">
    <property type="term" value="C:cytoplasm"/>
    <property type="evidence" value="ECO:0007669"/>
    <property type="project" value="TreeGrafter"/>
</dbReference>
<evidence type="ECO:0000313" key="5">
    <source>
        <dbReference type="Proteomes" id="UP000285405"/>
    </source>
</evidence>
<dbReference type="PANTHER" id="PTHR46467:SF1">
    <property type="entry name" value="TETHER CONTAINING UBX DOMAIN FOR GLUT4"/>
    <property type="match status" value="1"/>
</dbReference>
<dbReference type="GO" id="GO:0005634">
    <property type="term" value="C:nucleus"/>
    <property type="evidence" value="ECO:0007669"/>
    <property type="project" value="TreeGrafter"/>
</dbReference>
<dbReference type="EMBL" id="MCBR01015293">
    <property type="protein sequence ID" value="RKF61812.1"/>
    <property type="molecule type" value="Genomic_DNA"/>
</dbReference>
<dbReference type="Pfam" id="PF11470">
    <property type="entry name" value="TUG-UBL1"/>
    <property type="match status" value="1"/>
</dbReference>
<feature type="domain" description="TUG ubiquitin-like" evidence="3">
    <location>
        <begin position="8"/>
        <end position="71"/>
    </location>
</feature>
<dbReference type="GO" id="GO:0006886">
    <property type="term" value="P:intracellular protein transport"/>
    <property type="evidence" value="ECO:0007669"/>
    <property type="project" value="TreeGrafter"/>
</dbReference>
<sequence length="493" mass="55643">MASHVIVVDTTLKRAIVKVTPGNYLSDILEEACEKLGVQPTQYSLKHNNKSLDLSRTFRLSGLSSGARLELVLASRSPTPVSVALQLPPAYTSLVPNGRITECFSSNTTLWLILRKFESMAGTNMNFTARRTQQQGEREGSEEGSLSFYERPVLNIMGREVWKFGDLQKTLRQLGFSNGTCLIKLDFRKTNQPYEEVMIQIKEYFEVEYPLKSEKEIMDQNPQGSSESDKKSARESSELLSEEQKIISSEVNSGEKLKTDCITQFGQESTEPPICNPADRQISVYAPPSTQLPRAASVPYNSGDFEPTTAHAKLHQSRLSNSSQNKRLLSDAEIENLNREKAEKLANMSRISIKIRFPDQSSILSSFLAKETGANLYQFTTGLIVDESRPFKLTWHDRGPKRIPNNNKQLVKDLGFQNRMLINFSWENGTEISKERAPVLKPEYSRKAEEIPIPDVAVDEVADIKEPMEKEINISEKKKQKAVGKWFKGLIKN</sequence>
<evidence type="ECO:0000256" key="1">
    <source>
        <dbReference type="SAM" id="MobiDB-lite"/>
    </source>
</evidence>
<reference evidence="4 5" key="1">
    <citation type="journal article" date="2018" name="BMC Genomics">
        <title>Comparative genome analyses reveal sequence features reflecting distinct modes of host-adaptation between dicot and monocot powdery mildew.</title>
        <authorList>
            <person name="Wu Y."/>
            <person name="Ma X."/>
            <person name="Pan Z."/>
            <person name="Kale S.D."/>
            <person name="Song Y."/>
            <person name="King H."/>
            <person name="Zhang Q."/>
            <person name="Presley C."/>
            <person name="Deng X."/>
            <person name="Wei C.I."/>
            <person name="Xiao S."/>
        </authorList>
    </citation>
    <scope>NUCLEOTIDE SEQUENCE [LARGE SCALE GENOMIC DNA]</scope>
    <source>
        <strain evidence="4">UCSC1</strain>
    </source>
</reference>
<protein>
    <submittedName>
        <fullName evidence="4">Putative ubx domain protein</fullName>
    </submittedName>
</protein>
<dbReference type="GO" id="GO:0012506">
    <property type="term" value="C:vesicle membrane"/>
    <property type="evidence" value="ECO:0007669"/>
    <property type="project" value="TreeGrafter"/>
</dbReference>
<accession>A0A420HWN8</accession>
<dbReference type="OrthoDB" id="440781at2759"/>
<dbReference type="InterPro" id="IPR021569">
    <property type="entry name" value="TUG-UBL1"/>
</dbReference>
<dbReference type="Pfam" id="PF00789">
    <property type="entry name" value="UBX"/>
    <property type="match status" value="1"/>
</dbReference>
<dbReference type="Gene3D" id="3.10.20.90">
    <property type="entry name" value="Phosphatidylinositol 3-kinase Catalytic Subunit, Chain A, domain 1"/>
    <property type="match status" value="1"/>
</dbReference>
<feature type="compositionally biased region" description="Basic and acidic residues" evidence="1">
    <location>
        <begin position="227"/>
        <end position="243"/>
    </location>
</feature>
<dbReference type="AlphaFoldDB" id="A0A420HWN8"/>
<comment type="caution">
    <text evidence="4">The sequence shown here is derived from an EMBL/GenBank/DDBJ whole genome shotgun (WGS) entry which is preliminary data.</text>
</comment>
<proteinExistence type="predicted"/>
<name>A0A420HWN8_9PEZI</name>
<evidence type="ECO:0000259" key="3">
    <source>
        <dbReference type="Pfam" id="PF11470"/>
    </source>
</evidence>